<dbReference type="Gene3D" id="3.30.70.660">
    <property type="entry name" value="Pseudouridine synthase I, catalytic domain, C-terminal subdomain"/>
    <property type="match status" value="1"/>
</dbReference>
<name>A0A1J5QYP1_9ZZZZ</name>
<proteinExistence type="inferred from homology"/>
<comment type="similarity">
    <text evidence="1">Belongs to the tRNA pseudouridine synthase TruA family.</text>
</comment>
<keyword evidence="3 6" id="KW-0413">Isomerase</keyword>
<feature type="domain" description="Pseudouridine synthase I TruA alpha/beta" evidence="5">
    <location>
        <begin position="84"/>
        <end position="188"/>
    </location>
</feature>
<feature type="region of interest" description="Disordered" evidence="4">
    <location>
        <begin position="189"/>
        <end position="233"/>
    </location>
</feature>
<dbReference type="AlphaFoldDB" id="A0A1J5QYP1"/>
<protein>
    <submittedName>
        <fullName evidence="6">tRNA pseudouridine synthase A</fullName>
        <ecNumber evidence="6">5.4.99.12</ecNumber>
    </submittedName>
</protein>
<dbReference type="GO" id="GO:0160147">
    <property type="term" value="F:tRNA pseudouridine(38-40) synthase activity"/>
    <property type="evidence" value="ECO:0007669"/>
    <property type="project" value="UniProtKB-EC"/>
</dbReference>
<dbReference type="FunFam" id="3.30.70.660:FF:000003">
    <property type="entry name" value="tRNA pseudouridine synthase A"/>
    <property type="match status" value="1"/>
</dbReference>
<feature type="compositionally biased region" description="Basic and acidic residues" evidence="4">
    <location>
        <begin position="198"/>
        <end position="211"/>
    </location>
</feature>
<dbReference type="InterPro" id="IPR020103">
    <property type="entry name" value="PsdUridine_synth_cat_dom_sf"/>
</dbReference>
<dbReference type="PANTHER" id="PTHR11142">
    <property type="entry name" value="PSEUDOURIDYLATE SYNTHASE"/>
    <property type="match status" value="1"/>
</dbReference>
<keyword evidence="2" id="KW-0819">tRNA processing</keyword>
<evidence type="ECO:0000256" key="3">
    <source>
        <dbReference type="ARBA" id="ARBA00023235"/>
    </source>
</evidence>
<dbReference type="EC" id="5.4.99.12" evidence="6"/>
<sequence length="233" mass="25253">MRGRSDRGPQEALVSRLAGLLPPDVVVHRATPAPVGFDARFSAVRRRYVYRVSDDPRTRDPLRRSHVLWQRRALDVDAMQAGVQALLGRHDFSAFCKPREGATTIRTLEIFDWERPSSGPDAGLVVAHVQADAFCHSMVRALVGASLAVGAGRRSVDWLADLLVGRLRDPAGAVVPAHGLTLEEVTYPPDDQLASRAEQTRALRSHDEVDAAPRTATSSRPEPSGAVAPGAPH</sequence>
<dbReference type="PIRSF" id="PIRSF001430">
    <property type="entry name" value="tRNA_psdUrid_synth"/>
    <property type="match status" value="1"/>
</dbReference>
<comment type="caution">
    <text evidence="6">The sequence shown here is derived from an EMBL/GenBank/DDBJ whole genome shotgun (WGS) entry which is preliminary data.</text>
</comment>
<accession>A0A1J5QYP1</accession>
<dbReference type="Pfam" id="PF01416">
    <property type="entry name" value="PseudoU_synth_1"/>
    <property type="match status" value="1"/>
</dbReference>
<reference evidence="6" key="1">
    <citation type="submission" date="2016-10" db="EMBL/GenBank/DDBJ databases">
        <title>Sequence of Gallionella enrichment culture.</title>
        <authorList>
            <person name="Poehlein A."/>
            <person name="Muehling M."/>
            <person name="Daniel R."/>
        </authorList>
    </citation>
    <scope>NUCLEOTIDE SEQUENCE</scope>
</reference>
<organism evidence="6">
    <name type="scientific">mine drainage metagenome</name>
    <dbReference type="NCBI Taxonomy" id="410659"/>
    <lineage>
        <taxon>unclassified sequences</taxon>
        <taxon>metagenomes</taxon>
        <taxon>ecological metagenomes</taxon>
    </lineage>
</organism>
<evidence type="ECO:0000256" key="2">
    <source>
        <dbReference type="ARBA" id="ARBA00022694"/>
    </source>
</evidence>
<dbReference type="GO" id="GO:0003723">
    <property type="term" value="F:RNA binding"/>
    <property type="evidence" value="ECO:0007669"/>
    <property type="project" value="InterPro"/>
</dbReference>
<dbReference type="InterPro" id="IPR001406">
    <property type="entry name" value="PsdUridine_synth_TruA"/>
</dbReference>
<evidence type="ECO:0000259" key="5">
    <source>
        <dbReference type="Pfam" id="PF01416"/>
    </source>
</evidence>
<dbReference type="PANTHER" id="PTHR11142:SF0">
    <property type="entry name" value="TRNA PSEUDOURIDINE SYNTHASE-LIKE 1"/>
    <property type="match status" value="1"/>
</dbReference>
<evidence type="ECO:0000256" key="4">
    <source>
        <dbReference type="SAM" id="MobiDB-lite"/>
    </source>
</evidence>
<dbReference type="InterPro" id="IPR020095">
    <property type="entry name" value="PsdUridine_synth_TruA_C"/>
</dbReference>
<dbReference type="EMBL" id="MLJW01000586">
    <property type="protein sequence ID" value="OIQ84852.1"/>
    <property type="molecule type" value="Genomic_DNA"/>
</dbReference>
<evidence type="ECO:0000313" key="6">
    <source>
        <dbReference type="EMBL" id="OIQ84852.1"/>
    </source>
</evidence>
<dbReference type="GO" id="GO:0031119">
    <property type="term" value="P:tRNA pseudouridine synthesis"/>
    <property type="evidence" value="ECO:0007669"/>
    <property type="project" value="TreeGrafter"/>
</dbReference>
<gene>
    <name evidence="6" type="primary">truA_11</name>
    <name evidence="6" type="ORF">GALL_333090</name>
</gene>
<dbReference type="SUPFAM" id="SSF55120">
    <property type="entry name" value="Pseudouridine synthase"/>
    <property type="match status" value="1"/>
</dbReference>
<evidence type="ECO:0000256" key="1">
    <source>
        <dbReference type="ARBA" id="ARBA00009375"/>
    </source>
</evidence>
<dbReference type="InterPro" id="IPR020097">
    <property type="entry name" value="PsdUridine_synth_TruA_a/b_dom"/>
</dbReference>